<comment type="subcellular location">
    <subcellularLocation>
        <location evidence="1">Cytoplasm</location>
    </subcellularLocation>
</comment>
<evidence type="ECO:0000256" key="5">
    <source>
        <dbReference type="PROSITE-ProRule" id="PRU00192"/>
    </source>
</evidence>
<comment type="similarity">
    <text evidence="2">Belongs to the JIP scaffold family.</text>
</comment>
<dbReference type="PANTHER" id="PTHR47437">
    <property type="entry name" value="JNK-INTERACTING PROTEIN 1-LIKE PROTEIN"/>
    <property type="match status" value="1"/>
</dbReference>
<accession>A0A0B6XWC0</accession>
<name>A0A0B6XWC0_9EUPU</name>
<dbReference type="InterPro" id="IPR036028">
    <property type="entry name" value="SH3-like_dom_sf"/>
</dbReference>
<feature type="non-terminal residue" evidence="7">
    <location>
        <position position="125"/>
    </location>
</feature>
<evidence type="ECO:0000259" key="6">
    <source>
        <dbReference type="PROSITE" id="PS50002"/>
    </source>
</evidence>
<dbReference type="InterPro" id="IPR001452">
    <property type="entry name" value="SH3_domain"/>
</dbReference>
<dbReference type="Gene3D" id="2.30.30.40">
    <property type="entry name" value="SH3 Domains"/>
    <property type="match status" value="1"/>
</dbReference>
<dbReference type="AlphaFoldDB" id="A0A0B6XWC0"/>
<evidence type="ECO:0000256" key="2">
    <source>
        <dbReference type="ARBA" id="ARBA00009866"/>
    </source>
</evidence>
<protein>
    <recommendedName>
        <fullName evidence="6">SH3 domain-containing protein</fullName>
    </recommendedName>
</protein>
<evidence type="ECO:0000256" key="1">
    <source>
        <dbReference type="ARBA" id="ARBA00004496"/>
    </source>
</evidence>
<dbReference type="SUPFAM" id="SSF50044">
    <property type="entry name" value="SH3-domain"/>
    <property type="match status" value="1"/>
</dbReference>
<evidence type="ECO:0000256" key="4">
    <source>
        <dbReference type="ARBA" id="ARBA00022490"/>
    </source>
</evidence>
<dbReference type="GO" id="GO:0007254">
    <property type="term" value="P:JNK cascade"/>
    <property type="evidence" value="ECO:0007669"/>
    <property type="project" value="TreeGrafter"/>
</dbReference>
<gene>
    <name evidence="7" type="primary">ORF3355</name>
</gene>
<evidence type="ECO:0000256" key="3">
    <source>
        <dbReference type="ARBA" id="ARBA00022443"/>
    </source>
</evidence>
<dbReference type="Pfam" id="PF00018">
    <property type="entry name" value="SH3_1"/>
    <property type="match status" value="1"/>
</dbReference>
<evidence type="ECO:0000313" key="7">
    <source>
        <dbReference type="EMBL" id="CEK48199.1"/>
    </source>
</evidence>
<dbReference type="FunFam" id="2.30.30.40:FF:000032">
    <property type="entry name" value="Putative C-Jun-amino-terminal kinase-interacting protein 2"/>
    <property type="match status" value="1"/>
</dbReference>
<proteinExistence type="inferred from homology"/>
<dbReference type="EMBL" id="HACG01001334">
    <property type="protein sequence ID" value="CEK48199.1"/>
    <property type="molecule type" value="Transcribed_RNA"/>
</dbReference>
<dbReference type="GO" id="GO:0008432">
    <property type="term" value="F:JUN kinase binding"/>
    <property type="evidence" value="ECO:0007669"/>
    <property type="project" value="TreeGrafter"/>
</dbReference>
<dbReference type="PROSITE" id="PS50002">
    <property type="entry name" value="SH3"/>
    <property type="match status" value="1"/>
</dbReference>
<organism evidence="7">
    <name type="scientific">Arion vulgaris</name>
    <dbReference type="NCBI Taxonomy" id="1028688"/>
    <lineage>
        <taxon>Eukaryota</taxon>
        <taxon>Metazoa</taxon>
        <taxon>Spiralia</taxon>
        <taxon>Lophotrochozoa</taxon>
        <taxon>Mollusca</taxon>
        <taxon>Gastropoda</taxon>
        <taxon>Heterobranchia</taxon>
        <taxon>Euthyneura</taxon>
        <taxon>Panpulmonata</taxon>
        <taxon>Eupulmonata</taxon>
        <taxon>Stylommatophora</taxon>
        <taxon>Helicina</taxon>
        <taxon>Arionoidea</taxon>
        <taxon>Arionidae</taxon>
        <taxon>Arion</taxon>
    </lineage>
</organism>
<keyword evidence="3 5" id="KW-0728">SH3 domain</keyword>
<dbReference type="GO" id="GO:0046328">
    <property type="term" value="P:regulation of JNK cascade"/>
    <property type="evidence" value="ECO:0007669"/>
    <property type="project" value="InterPro"/>
</dbReference>
<keyword evidence="4" id="KW-0963">Cytoplasm</keyword>
<feature type="non-terminal residue" evidence="7">
    <location>
        <position position="1"/>
    </location>
</feature>
<dbReference type="InterPro" id="IPR047178">
    <property type="entry name" value="JIP1_scaffold"/>
</dbReference>
<dbReference type="GO" id="GO:0005737">
    <property type="term" value="C:cytoplasm"/>
    <property type="evidence" value="ECO:0007669"/>
    <property type="project" value="UniProtKB-SubCell"/>
</dbReference>
<sequence>FDKSRHHFTTPETKKRTILSTISALPQINATNRISNCATTKTRFDDRNIETTTTTKKDTRTNKCTVSTMTAVSALELEVTHRGLHRFIPRHKDEMNIGIGDPIHVIKECDDLWCEGINLRTGEKG</sequence>
<reference evidence="7" key="1">
    <citation type="submission" date="2014-12" db="EMBL/GenBank/DDBJ databases">
        <title>Insight into the proteome of Arion vulgaris.</title>
        <authorList>
            <person name="Aradska J."/>
            <person name="Bulat T."/>
            <person name="Smidak R."/>
            <person name="Sarate P."/>
            <person name="Gangsoo J."/>
            <person name="Sialana F."/>
            <person name="Bilban M."/>
            <person name="Lubec G."/>
        </authorList>
    </citation>
    <scope>NUCLEOTIDE SEQUENCE</scope>
    <source>
        <tissue evidence="7">Skin</tissue>
    </source>
</reference>
<feature type="domain" description="SH3" evidence="6">
    <location>
        <begin position="76"/>
        <end position="125"/>
    </location>
</feature>
<dbReference type="PANTHER" id="PTHR47437:SF4">
    <property type="entry name" value="JNK-INTERACTING PROTEIN 1-LIKE PROTEIN"/>
    <property type="match status" value="1"/>
</dbReference>
<dbReference type="GO" id="GO:0005078">
    <property type="term" value="F:MAP-kinase scaffold activity"/>
    <property type="evidence" value="ECO:0007669"/>
    <property type="project" value="TreeGrafter"/>
</dbReference>